<proteinExistence type="predicted"/>
<protein>
    <recommendedName>
        <fullName evidence="3">HTH marR-type domain-containing protein</fullName>
    </recommendedName>
</protein>
<organism evidence="2">
    <name type="scientific">marine metagenome</name>
    <dbReference type="NCBI Taxonomy" id="408172"/>
    <lineage>
        <taxon>unclassified sequences</taxon>
        <taxon>metagenomes</taxon>
        <taxon>ecological metagenomes</taxon>
    </lineage>
</organism>
<sequence>MRAIQLFFVTIIIMKSAIQKLFQLRKALDDCERELGLNHLSEIEKAIVSFVSSNSCNTITAIKKHPYFAKYSLSTIKRAVLSLQDQGAISSQQSETDKREMHLKFNA</sequence>
<name>A0A382DZT5_9ZZZZ</name>
<dbReference type="AlphaFoldDB" id="A0A382DZT5"/>
<evidence type="ECO:0008006" key="3">
    <source>
        <dbReference type="Google" id="ProtNLM"/>
    </source>
</evidence>
<reference evidence="2" key="1">
    <citation type="submission" date="2018-05" db="EMBL/GenBank/DDBJ databases">
        <authorList>
            <person name="Lanie J.A."/>
            <person name="Ng W.-L."/>
            <person name="Kazmierczak K.M."/>
            <person name="Andrzejewski T.M."/>
            <person name="Davidsen T.M."/>
            <person name="Wayne K.J."/>
            <person name="Tettelin H."/>
            <person name="Glass J.I."/>
            <person name="Rusch D."/>
            <person name="Podicherti R."/>
            <person name="Tsui H.-C.T."/>
            <person name="Winkler M.E."/>
        </authorList>
    </citation>
    <scope>NUCLEOTIDE SEQUENCE</scope>
</reference>
<feature type="compositionally biased region" description="Basic and acidic residues" evidence="1">
    <location>
        <begin position="95"/>
        <end position="107"/>
    </location>
</feature>
<evidence type="ECO:0000256" key="1">
    <source>
        <dbReference type="SAM" id="MobiDB-lite"/>
    </source>
</evidence>
<gene>
    <name evidence="2" type="ORF">METZ01_LOCUS196067</name>
</gene>
<accession>A0A382DZT5</accession>
<evidence type="ECO:0000313" key="2">
    <source>
        <dbReference type="EMBL" id="SVB43213.1"/>
    </source>
</evidence>
<dbReference type="EMBL" id="UINC01041650">
    <property type="protein sequence ID" value="SVB43213.1"/>
    <property type="molecule type" value="Genomic_DNA"/>
</dbReference>
<feature type="region of interest" description="Disordered" evidence="1">
    <location>
        <begin position="87"/>
        <end position="107"/>
    </location>
</feature>